<keyword evidence="3" id="KW-0649">Protein kinase inhibitor</keyword>
<accession>A0AAV2HCI2</accession>
<dbReference type="AlphaFoldDB" id="A0AAV2HCI2"/>
<evidence type="ECO:0000256" key="5">
    <source>
        <dbReference type="ARBA" id="ARBA00023306"/>
    </source>
</evidence>
<dbReference type="EMBL" id="CAXITT010000088">
    <property type="protein sequence ID" value="CAL1531435.1"/>
    <property type="molecule type" value="Genomic_DNA"/>
</dbReference>
<evidence type="ECO:0000313" key="8">
    <source>
        <dbReference type="EMBL" id="CAL1531435.1"/>
    </source>
</evidence>
<dbReference type="Proteomes" id="UP001497497">
    <property type="component" value="Unassembled WGS sequence"/>
</dbReference>
<feature type="compositionally biased region" description="Basic and acidic residues" evidence="6">
    <location>
        <begin position="138"/>
        <end position="156"/>
    </location>
</feature>
<dbReference type="PANTHER" id="PTHR10265">
    <property type="entry name" value="CYCLIN-DEPENDENT KINASE INHIBITOR 1"/>
    <property type="match status" value="1"/>
</dbReference>
<organism evidence="8 9">
    <name type="scientific">Lymnaea stagnalis</name>
    <name type="common">Great pond snail</name>
    <name type="synonym">Helix stagnalis</name>
    <dbReference type="NCBI Taxonomy" id="6523"/>
    <lineage>
        <taxon>Eukaryota</taxon>
        <taxon>Metazoa</taxon>
        <taxon>Spiralia</taxon>
        <taxon>Lophotrochozoa</taxon>
        <taxon>Mollusca</taxon>
        <taxon>Gastropoda</taxon>
        <taxon>Heterobranchia</taxon>
        <taxon>Euthyneura</taxon>
        <taxon>Panpulmonata</taxon>
        <taxon>Hygrophila</taxon>
        <taxon>Lymnaeoidea</taxon>
        <taxon>Lymnaeidae</taxon>
        <taxon>Lymnaea</taxon>
    </lineage>
</organism>
<proteinExistence type="inferred from homology"/>
<comment type="subcellular location">
    <subcellularLocation>
        <location evidence="1">Nucleus</location>
    </subcellularLocation>
</comment>
<evidence type="ECO:0000256" key="6">
    <source>
        <dbReference type="SAM" id="MobiDB-lite"/>
    </source>
</evidence>
<name>A0AAV2HCI2_LYMST</name>
<dbReference type="Gene3D" id="4.10.365.10">
    <property type="entry name" value="p27"/>
    <property type="match status" value="1"/>
</dbReference>
<keyword evidence="4" id="KW-0539">Nucleus</keyword>
<evidence type="ECO:0000259" key="7">
    <source>
        <dbReference type="Pfam" id="PF02234"/>
    </source>
</evidence>
<dbReference type="PANTHER" id="PTHR10265:SF45">
    <property type="entry name" value="DACAPO"/>
    <property type="match status" value="1"/>
</dbReference>
<dbReference type="Pfam" id="PF02234">
    <property type="entry name" value="CDI"/>
    <property type="match status" value="1"/>
</dbReference>
<feature type="domain" description="Cyclin-dependent kinase inhibitor" evidence="7">
    <location>
        <begin position="26"/>
        <end position="76"/>
    </location>
</feature>
<comment type="similarity">
    <text evidence="2">Belongs to the CDI family.</text>
</comment>
<comment type="caution">
    <text evidence="8">The sequence shown here is derived from an EMBL/GenBank/DDBJ whole genome shotgun (WGS) entry which is preliminary data.</text>
</comment>
<protein>
    <recommendedName>
        <fullName evidence="7">Cyclin-dependent kinase inhibitor domain-containing protein</fullName>
    </recommendedName>
</protein>
<keyword evidence="9" id="KW-1185">Reference proteome</keyword>
<evidence type="ECO:0000256" key="2">
    <source>
        <dbReference type="ARBA" id="ARBA00006726"/>
    </source>
</evidence>
<gene>
    <name evidence="8" type="ORF">GSLYS_00005530001</name>
</gene>
<feature type="compositionally biased region" description="Low complexity" evidence="6">
    <location>
        <begin position="189"/>
        <end position="204"/>
    </location>
</feature>
<reference evidence="8 9" key="1">
    <citation type="submission" date="2024-04" db="EMBL/GenBank/DDBJ databases">
        <authorList>
            <consortium name="Genoscope - CEA"/>
            <person name="William W."/>
        </authorList>
    </citation>
    <scope>NUCLEOTIDE SEQUENCE [LARGE SCALE GENOMIC DNA]</scope>
</reference>
<sequence length="247" mass="27770">MSVKLAKLIMFNFDENVKRTSNVKRNLFGTPKKDTLNEVLGNQEKSFNETDRFRDRWGFDPSTGRPVNGSKYEWEAIKSSEVPSYYTKPYAQKAEKRGYDGSRRLDTRQQRSGTSRPLGSPKRKLDLYINDENHQVLEEDQVDRVSCKDQMDDTAKSGDSSSSSVLISDRLCPSNCVSDSPPFGLIPRSSSSSSLPELESVPTSHDILAKEYSTPTSASPKRLNQSAITDFLPLKKKRCLSFKSSGH</sequence>
<dbReference type="InterPro" id="IPR003175">
    <property type="entry name" value="CDI_dom"/>
</dbReference>
<feature type="region of interest" description="Disordered" evidence="6">
    <location>
        <begin position="182"/>
        <end position="223"/>
    </location>
</feature>
<feature type="compositionally biased region" description="Low complexity" evidence="6">
    <location>
        <begin position="157"/>
        <end position="166"/>
    </location>
</feature>
<dbReference type="GO" id="GO:0005634">
    <property type="term" value="C:nucleus"/>
    <property type="evidence" value="ECO:0007669"/>
    <property type="project" value="UniProtKB-SubCell"/>
</dbReference>
<dbReference type="InterPro" id="IPR044898">
    <property type="entry name" value="CDI_dom_sf"/>
</dbReference>
<evidence type="ECO:0000256" key="3">
    <source>
        <dbReference type="ARBA" id="ARBA00023013"/>
    </source>
</evidence>
<feature type="region of interest" description="Disordered" evidence="6">
    <location>
        <begin position="93"/>
        <end position="124"/>
    </location>
</feature>
<feature type="compositionally biased region" description="Polar residues" evidence="6">
    <location>
        <begin position="213"/>
        <end position="223"/>
    </location>
</feature>
<dbReference type="GO" id="GO:0051726">
    <property type="term" value="P:regulation of cell cycle"/>
    <property type="evidence" value="ECO:0007669"/>
    <property type="project" value="InterPro"/>
</dbReference>
<evidence type="ECO:0000256" key="4">
    <source>
        <dbReference type="ARBA" id="ARBA00023242"/>
    </source>
</evidence>
<evidence type="ECO:0000313" key="9">
    <source>
        <dbReference type="Proteomes" id="UP001497497"/>
    </source>
</evidence>
<feature type="region of interest" description="Disordered" evidence="6">
    <location>
        <begin position="138"/>
        <end position="166"/>
    </location>
</feature>
<dbReference type="GO" id="GO:0004861">
    <property type="term" value="F:cyclin-dependent protein serine/threonine kinase inhibitor activity"/>
    <property type="evidence" value="ECO:0007669"/>
    <property type="project" value="InterPro"/>
</dbReference>
<keyword evidence="5" id="KW-0131">Cell cycle</keyword>
<feature type="compositionally biased region" description="Basic and acidic residues" evidence="6">
    <location>
        <begin position="93"/>
        <end position="109"/>
    </location>
</feature>
<evidence type="ECO:0000256" key="1">
    <source>
        <dbReference type="ARBA" id="ARBA00004123"/>
    </source>
</evidence>